<gene>
    <name evidence="2" type="ORF">PL707_08475</name>
</gene>
<organism evidence="2 3">
    <name type="scientific">Bifidobacterium catenulatum</name>
    <dbReference type="NCBI Taxonomy" id="1686"/>
    <lineage>
        <taxon>Bacteria</taxon>
        <taxon>Bacillati</taxon>
        <taxon>Actinomycetota</taxon>
        <taxon>Actinomycetes</taxon>
        <taxon>Bifidobacteriales</taxon>
        <taxon>Bifidobacteriaceae</taxon>
        <taxon>Bifidobacterium</taxon>
    </lineage>
</organism>
<reference evidence="2" key="1">
    <citation type="submission" date="2023-01" db="EMBL/GenBank/DDBJ databases">
        <title>Human gut microbiome strain richness.</title>
        <authorList>
            <person name="Chen-Liaw A."/>
        </authorList>
    </citation>
    <scope>NUCLEOTIDE SEQUENCE</scope>
    <source>
        <strain evidence="2">BSD2780120875st1_E5_BSD2780120875b_170604</strain>
    </source>
</reference>
<feature type="transmembrane region" description="Helical" evidence="1">
    <location>
        <begin position="12"/>
        <end position="28"/>
    </location>
</feature>
<keyword evidence="1" id="KW-1133">Transmembrane helix</keyword>
<evidence type="ECO:0000256" key="1">
    <source>
        <dbReference type="SAM" id="Phobius"/>
    </source>
</evidence>
<dbReference type="EMBL" id="JAQKGX010000004">
    <property type="protein sequence ID" value="MDB1162295.1"/>
    <property type="molecule type" value="Genomic_DNA"/>
</dbReference>
<accession>A0AAW6A0W5</accession>
<feature type="transmembrane region" description="Helical" evidence="1">
    <location>
        <begin position="73"/>
        <end position="94"/>
    </location>
</feature>
<name>A0AAW6A0W5_9BIFI</name>
<dbReference type="Proteomes" id="UP001211105">
    <property type="component" value="Unassembled WGS sequence"/>
</dbReference>
<evidence type="ECO:0000313" key="3">
    <source>
        <dbReference type="Proteomes" id="UP001211105"/>
    </source>
</evidence>
<keyword evidence="1" id="KW-0812">Transmembrane</keyword>
<evidence type="ECO:0000313" key="2">
    <source>
        <dbReference type="EMBL" id="MDB1162295.1"/>
    </source>
</evidence>
<feature type="transmembrane region" description="Helical" evidence="1">
    <location>
        <begin position="40"/>
        <end position="61"/>
    </location>
</feature>
<keyword evidence="1" id="KW-0472">Membrane</keyword>
<comment type="caution">
    <text evidence="2">The sequence shown here is derived from an EMBL/GenBank/DDBJ whole genome shotgun (WGS) entry which is preliminary data.</text>
</comment>
<dbReference type="AlphaFoldDB" id="A0AAW6A0W5"/>
<dbReference type="RefSeq" id="WP_195223780.1">
    <property type="nucleotide sequence ID" value="NZ_JADMXZ010000003.1"/>
</dbReference>
<proteinExistence type="predicted"/>
<protein>
    <submittedName>
        <fullName evidence="2">Uncharacterized protein</fullName>
    </submittedName>
</protein>
<sequence length="102" mass="11351">MSWLDLTRCLLYVTGVILCVQVCGPYMGTRRYGTLRTQTIVRTVAWIALAAYTVGLSNAIVRLVEQGWSGTPGTHAIISTLLTTMSILMWIPVYDITERDGR</sequence>